<dbReference type="EMBL" id="CM003613">
    <property type="protein sequence ID" value="KYP54709.1"/>
    <property type="molecule type" value="Genomic_DNA"/>
</dbReference>
<dbReference type="Proteomes" id="UP000075243">
    <property type="component" value="Chromosome 11"/>
</dbReference>
<sequence>MKCLVLKDLPKLVNFCREGGCFNWPNLQTVRVNNIPSMKTFLRDYINTPLLKSVYITFAKKLWLGNLNKTISYMHNNPGV</sequence>
<dbReference type="Gramene" id="C.cajan_00881.t">
    <property type="protein sequence ID" value="C.cajan_00881.t.cds1"/>
    <property type="gene ID" value="C.cajan_00881"/>
</dbReference>
<evidence type="ECO:0000313" key="2">
    <source>
        <dbReference type="Proteomes" id="UP000075243"/>
    </source>
</evidence>
<keyword evidence="2" id="KW-1185">Reference proteome</keyword>
<reference evidence="1 2" key="1">
    <citation type="journal article" date="2012" name="Nat. Biotechnol.">
        <title>Draft genome sequence of pigeonpea (Cajanus cajan), an orphan legume crop of resource-poor farmers.</title>
        <authorList>
            <person name="Varshney R.K."/>
            <person name="Chen W."/>
            <person name="Li Y."/>
            <person name="Bharti A.K."/>
            <person name="Saxena R.K."/>
            <person name="Schlueter J.A."/>
            <person name="Donoghue M.T."/>
            <person name="Azam S."/>
            <person name="Fan G."/>
            <person name="Whaley A.M."/>
            <person name="Farmer A.D."/>
            <person name="Sheridan J."/>
            <person name="Iwata A."/>
            <person name="Tuteja R."/>
            <person name="Penmetsa R.V."/>
            <person name="Wu W."/>
            <person name="Upadhyaya H.D."/>
            <person name="Yang S.P."/>
            <person name="Shah T."/>
            <person name="Saxena K.B."/>
            <person name="Michael T."/>
            <person name="McCombie W.R."/>
            <person name="Yang B."/>
            <person name="Zhang G."/>
            <person name="Yang H."/>
            <person name="Wang J."/>
            <person name="Spillane C."/>
            <person name="Cook D.R."/>
            <person name="May G.D."/>
            <person name="Xu X."/>
            <person name="Jackson S.A."/>
        </authorList>
    </citation>
    <scope>NUCLEOTIDE SEQUENCE [LARGE SCALE GENOMIC DNA]</scope>
    <source>
        <strain evidence="2">cv. Asha</strain>
    </source>
</reference>
<protein>
    <submittedName>
        <fullName evidence="1">Uncharacterized protein</fullName>
    </submittedName>
</protein>
<gene>
    <name evidence="1" type="ORF">KK1_000906</name>
</gene>
<organism evidence="1 2">
    <name type="scientific">Cajanus cajan</name>
    <name type="common">Pigeon pea</name>
    <name type="synonym">Cajanus indicus</name>
    <dbReference type="NCBI Taxonomy" id="3821"/>
    <lineage>
        <taxon>Eukaryota</taxon>
        <taxon>Viridiplantae</taxon>
        <taxon>Streptophyta</taxon>
        <taxon>Embryophyta</taxon>
        <taxon>Tracheophyta</taxon>
        <taxon>Spermatophyta</taxon>
        <taxon>Magnoliopsida</taxon>
        <taxon>eudicotyledons</taxon>
        <taxon>Gunneridae</taxon>
        <taxon>Pentapetalae</taxon>
        <taxon>rosids</taxon>
        <taxon>fabids</taxon>
        <taxon>Fabales</taxon>
        <taxon>Fabaceae</taxon>
        <taxon>Papilionoideae</taxon>
        <taxon>50 kb inversion clade</taxon>
        <taxon>NPAAA clade</taxon>
        <taxon>indigoferoid/millettioid clade</taxon>
        <taxon>Phaseoleae</taxon>
        <taxon>Cajanus</taxon>
    </lineage>
</organism>
<name>A0A151SIU6_CAJCA</name>
<dbReference type="AlphaFoldDB" id="A0A151SIU6"/>
<proteinExistence type="predicted"/>
<evidence type="ECO:0000313" key="1">
    <source>
        <dbReference type="EMBL" id="KYP54709.1"/>
    </source>
</evidence>
<accession>A0A151SIU6</accession>